<dbReference type="Proteomes" id="UP000601435">
    <property type="component" value="Unassembled WGS sequence"/>
</dbReference>
<keyword evidence="3" id="KW-1185">Reference proteome</keyword>
<reference evidence="2" key="1">
    <citation type="submission" date="2021-02" db="EMBL/GenBank/DDBJ databases">
        <authorList>
            <person name="Dougan E. K."/>
            <person name="Rhodes N."/>
            <person name="Thang M."/>
            <person name="Chan C."/>
        </authorList>
    </citation>
    <scope>NUCLEOTIDE SEQUENCE</scope>
</reference>
<evidence type="ECO:0000256" key="1">
    <source>
        <dbReference type="SAM" id="MobiDB-lite"/>
    </source>
</evidence>
<evidence type="ECO:0000313" key="3">
    <source>
        <dbReference type="Proteomes" id="UP000601435"/>
    </source>
</evidence>
<comment type="caution">
    <text evidence="2">The sequence shown here is derived from an EMBL/GenBank/DDBJ whole genome shotgun (WGS) entry which is preliminary data.</text>
</comment>
<feature type="compositionally biased region" description="Basic and acidic residues" evidence="1">
    <location>
        <begin position="330"/>
        <end position="348"/>
    </location>
</feature>
<gene>
    <name evidence="2" type="primary">Tnks2</name>
    <name evidence="2" type="ORF">SNEC2469_LOCUS33935</name>
</gene>
<dbReference type="OrthoDB" id="425103at2759"/>
<feature type="compositionally biased region" description="Basic residues" evidence="1">
    <location>
        <begin position="369"/>
        <end position="391"/>
    </location>
</feature>
<proteinExistence type="predicted"/>
<feature type="non-terminal residue" evidence="2">
    <location>
        <position position="1"/>
    </location>
</feature>
<organism evidence="2 3">
    <name type="scientific">Symbiodinium necroappetens</name>
    <dbReference type="NCBI Taxonomy" id="1628268"/>
    <lineage>
        <taxon>Eukaryota</taxon>
        <taxon>Sar</taxon>
        <taxon>Alveolata</taxon>
        <taxon>Dinophyceae</taxon>
        <taxon>Suessiales</taxon>
        <taxon>Symbiodiniaceae</taxon>
        <taxon>Symbiodinium</taxon>
    </lineage>
</organism>
<accession>A0A813CBR3</accession>
<feature type="compositionally biased region" description="Low complexity" evidence="1">
    <location>
        <begin position="396"/>
        <end position="417"/>
    </location>
</feature>
<protein>
    <submittedName>
        <fullName evidence="2">Tnks2 protein</fullName>
    </submittedName>
</protein>
<feature type="region of interest" description="Disordered" evidence="1">
    <location>
        <begin position="554"/>
        <end position="576"/>
    </location>
</feature>
<feature type="region of interest" description="Disordered" evidence="1">
    <location>
        <begin position="330"/>
        <end position="428"/>
    </location>
</feature>
<feature type="compositionally biased region" description="Basic and acidic residues" evidence="1">
    <location>
        <begin position="554"/>
        <end position="567"/>
    </location>
</feature>
<dbReference type="EMBL" id="CAJNJA010091641">
    <property type="protein sequence ID" value="CAE7940562.1"/>
    <property type="molecule type" value="Genomic_DNA"/>
</dbReference>
<name>A0A813CBR3_9DINO</name>
<sequence length="1536" mass="169818">MCADGYRGQGCTSCSDEHAMADSSVFSCTACSKDRRVQAVQWITFLSQRTFLFAIGALSAFGAKKAGDLKQSSIYLNQLMAFATISNTILAAVLQTQTAKDIKSTAAAPPAFRANFFFNAAVHTAEEGPEVIPRCIALPGARSVRSASSQCLLSYLGYEKTLWLGRRLMSSRGRVKKKPGLRVVNTRSPSLGTLQIGVLPYSFWDFGATYQFIGEYWGSTCNAVGRLECITLGSGGAHAQILLKGTDSQELKAWAESVVMSGSIPEMSVHLYPANCPKTALARGALHGTAVRSEDTGAAWAWNVEKIVAPVELGGEGALERDIRDIAQERREPAIHKESREADRENLKTGHRSFKGTPLDTKCSVRSLLRNRRKKKKKSKKAKKDRRSGKGHHNESSSSQSNNTISSSSSGGTINSTDSEHPFKEGHRVKRLAKKIPGILCRHALDEMSRLLVQHVGEESTTEMKPVLLRYLRLHVMMKSLLPAQKRELLTLGYAVDKLLRRDVLGALDLMIQRVKAIELVLGGSTWAVAQNLELVPLEQEMIASIAEAQGDWKGKKGDGKKGDGKRKWGVKGVSVHPWEPPRTPGAMGEGFISDSLSLSAVILETLLGGCDCGFSSVVSKFCEGKEACMVGERAARASIFPLPLPDNQDITTAREKKDGKKLWLFLLLVGLNYLNAGQQAPLQSFKPSSVQQGILDYLDGRVDAFLSHSFNVSKFDWGKFLRTKTISYTNEEVRTAKWTSWKNIKPALPYGHIGAIPAIELADGGVLDLLSDPRRYLRPNWDQHAVRSSRVMVTDEDWGELARGMVEFNLCSVLPKSALACASGHVIHNGLFGVEKGEEVDGVEVHRLIMNLIPMNSVSMPVVGDVATLPLLHQMCVLQLHPDEELVVSSEDIRCMFYIFSLPPVWLPFLSFNKPVPADLVPPHVQEECFLCAKVLPMGYLNSVGEWSRSSRVILHPTYRADIDGKLGTGRPKGEKLGKYVSAALSLLRRARCSQKEIQIVGGGAVQSEILVFLALLLLAHLDFRKKCRGPPTLTSYLTVFAPLSSPLAEEIDFTGLTGQVHYPSGCRFIMSCTSQPEFTNVTLNHSPGGEVTALRFEDVRLNLLGNAWSVAVVGFLLLQLLRPRQLCMLSSLQELLSTLYGDKPVFSDALLSWHSLRSKQCCPGTDTGKALAAKLMTLLSSKGSDIMIQSGTEPRDFQRFRNSIPARLWSWKTITGWPWPDGEADHINRYEMRAVYTALRWRVLRRKECRVRFVHLTDSMVSLHVINRGRSSSRKLQSLMYRLSSLLLAAGLHPFLAYVSTDTNPADRKVERQQLGTLRANTVATRTRQRYDAALTAFYLYAQTQRIRIPDEPEPLDSIFADYIECLWEEGESFSLATDGLSGLQDLRPRLRGKLALSWRLVRTWQRKEIPHRAPPLPEDVLQALCGYFLFLNKPFLALALEVAFYGVLRTGELLHLTANQVEVSPSFDCAVLSLGATKTSQRSGVSDSALSALRLTSWAFRPFLSLLYNVSSPFTVSKGDRFATPGAVDRTPL</sequence>
<evidence type="ECO:0000313" key="2">
    <source>
        <dbReference type="EMBL" id="CAE7940562.1"/>
    </source>
</evidence>